<keyword evidence="8" id="KW-0010">Activator</keyword>
<keyword evidence="15" id="KW-0175">Coiled coil</keyword>
<dbReference type="GO" id="GO:0003677">
    <property type="term" value="F:DNA binding"/>
    <property type="evidence" value="ECO:0007669"/>
    <property type="project" value="UniProtKB-UniRule"/>
</dbReference>
<evidence type="ECO:0000313" key="20">
    <source>
        <dbReference type="Proteomes" id="UP000314983"/>
    </source>
</evidence>
<evidence type="ECO:0000256" key="11">
    <source>
        <dbReference type="ARBA" id="ARBA00040582"/>
    </source>
</evidence>
<dbReference type="GO" id="GO:0005634">
    <property type="term" value="C:nucleus"/>
    <property type="evidence" value="ECO:0007669"/>
    <property type="project" value="UniProtKB-UniRule"/>
</dbReference>
<reference evidence="19" key="4">
    <citation type="submission" date="2025-08" db="UniProtKB">
        <authorList>
            <consortium name="Ensembl"/>
        </authorList>
    </citation>
    <scope>IDENTIFICATION</scope>
</reference>
<comment type="function">
    <text evidence="12">Binds to the mitochondrial light strand promoter and functions in mitochondrial transcription regulation. Component of the mitochondrial transcription initiation complex, composed at least of TFB2M, TFAM and POLRMT that is required for basal transcription of mitochondrial DNA. In this complex, TFAM recruits POLRMT to a specific promoter whereas TFB2M induces structural changes in POLRMT to enable promoter opening and trapping of the DNA non-template strand. Required for accurate and efficient promoter recognition by the mitochondrial RNA polymerase. Promotes transcription initiation from the HSP1 and the light strand promoter by binding immediately upstream of transcriptional start sites. Is able to unwind DNA. Bends the mitochondrial light strand promoter DNA into a U-turn shape via its HMG boxes. Required for maintenance of normal levels of mitochondrial DNA. May play a role in organizing and compacting mitochondrial DNA.</text>
</comment>
<evidence type="ECO:0000256" key="1">
    <source>
        <dbReference type="ARBA" id="ARBA00004436"/>
    </source>
</evidence>
<keyword evidence="9" id="KW-0804">Transcription</keyword>
<evidence type="ECO:0000256" key="4">
    <source>
        <dbReference type="ARBA" id="ARBA00022946"/>
    </source>
</evidence>
<keyword evidence="7" id="KW-0496">Mitochondrion</keyword>
<dbReference type="Pfam" id="PF09011">
    <property type="entry name" value="HMG_box_2"/>
    <property type="match status" value="1"/>
</dbReference>
<evidence type="ECO:0000256" key="2">
    <source>
        <dbReference type="ARBA" id="ARBA00022553"/>
    </source>
</evidence>
<dbReference type="GO" id="GO:0006357">
    <property type="term" value="P:regulation of transcription by RNA polymerase II"/>
    <property type="evidence" value="ECO:0007669"/>
    <property type="project" value="TreeGrafter"/>
</dbReference>
<dbReference type="PANTHER" id="PTHR48112">
    <property type="entry name" value="HIGH MOBILITY GROUP PROTEIN DSP1"/>
    <property type="match status" value="1"/>
</dbReference>
<feature type="coiled-coil region" evidence="15">
    <location>
        <begin position="197"/>
        <end position="224"/>
    </location>
</feature>
<organism evidence="19 20">
    <name type="scientific">Electrophorus electricus</name>
    <name type="common">Electric eel</name>
    <name type="synonym">Gymnotus electricus</name>
    <dbReference type="NCBI Taxonomy" id="8005"/>
    <lineage>
        <taxon>Eukaryota</taxon>
        <taxon>Metazoa</taxon>
        <taxon>Chordata</taxon>
        <taxon>Craniata</taxon>
        <taxon>Vertebrata</taxon>
        <taxon>Euteleostomi</taxon>
        <taxon>Actinopterygii</taxon>
        <taxon>Neopterygii</taxon>
        <taxon>Teleostei</taxon>
        <taxon>Ostariophysi</taxon>
        <taxon>Gymnotiformes</taxon>
        <taxon>Gymnotoidei</taxon>
        <taxon>Gymnotidae</taxon>
        <taxon>Electrophorus</taxon>
    </lineage>
</organism>
<protein>
    <recommendedName>
        <fullName evidence="11">Transcription factor A, mitochondrial</fullName>
    </recommendedName>
</protein>
<dbReference type="OMA" id="YMQLAED"/>
<evidence type="ECO:0000256" key="15">
    <source>
        <dbReference type="SAM" id="Coils"/>
    </source>
</evidence>
<sequence>MAPLSLLSIGASLLGRTVGVCSSSSVLRCSCIAPALQRFSTTAGPPRRPLSAYLCYVIEQQPIVLKQNPDVKIVDITRKIAQQWKTLTPDQKRPFEEASLTDRERYRVDLQKYQSQLTPAQAAAIAEEKRRRMEKRNASRKKRELNSLGKPKRARSAFNVFMAEHFQEAKGSNVQAKLKSLMDDWKDLYVSQKQVYVQLAEDDKVRYKNEMKVWEEHMTELGREDLVRQKEKKATGTKGDKNNSTVKVLKDKVPTKEKVAKKTQPPAKKALEITEM</sequence>
<dbReference type="FunFam" id="1.10.30.10:FF:000043">
    <property type="entry name" value="Transcription factor A, mitochondrial"/>
    <property type="match status" value="1"/>
</dbReference>
<name>A0A4W4DXH7_ELEEL</name>
<feature type="DNA-binding region" description="HMG box" evidence="14">
    <location>
        <begin position="151"/>
        <end position="215"/>
    </location>
</feature>
<dbReference type="GeneID" id="113577015"/>
<evidence type="ECO:0000256" key="17">
    <source>
        <dbReference type="SAM" id="SignalP"/>
    </source>
</evidence>
<feature type="signal peptide" evidence="17">
    <location>
        <begin position="1"/>
        <end position="19"/>
    </location>
</feature>
<dbReference type="RefSeq" id="XP_026865245.2">
    <property type="nucleotide sequence ID" value="XM_027009444.2"/>
</dbReference>
<feature type="DNA-binding region" description="HMG box" evidence="14">
    <location>
        <begin position="46"/>
        <end position="114"/>
    </location>
</feature>
<feature type="chain" id="PRO_5044270346" description="Transcription factor A, mitochondrial" evidence="17">
    <location>
        <begin position="20"/>
        <end position="276"/>
    </location>
</feature>
<evidence type="ECO:0000256" key="9">
    <source>
        <dbReference type="ARBA" id="ARBA00023163"/>
    </source>
</evidence>
<feature type="domain" description="HMG box" evidence="18">
    <location>
        <begin position="46"/>
        <end position="114"/>
    </location>
</feature>
<evidence type="ECO:0000256" key="16">
    <source>
        <dbReference type="SAM" id="MobiDB-lite"/>
    </source>
</evidence>
<dbReference type="STRING" id="8005.ENSEEEP00000003585"/>
<keyword evidence="2" id="KW-0597">Phosphoprotein</keyword>
<keyword evidence="10" id="KW-1135">Mitochondrion nucleoid</keyword>
<dbReference type="PROSITE" id="PS50118">
    <property type="entry name" value="HMG_BOX_2"/>
    <property type="match status" value="2"/>
</dbReference>
<dbReference type="Ensembl" id="ENSEEET00000003637.2">
    <property type="protein sequence ID" value="ENSEEEP00000003585.2"/>
    <property type="gene ID" value="ENSEEEG00000001963.2"/>
</dbReference>
<evidence type="ECO:0000313" key="19">
    <source>
        <dbReference type="Ensembl" id="ENSEEEP00000003585.2"/>
    </source>
</evidence>
<dbReference type="Pfam" id="PF00505">
    <property type="entry name" value="HMG_box"/>
    <property type="match status" value="1"/>
</dbReference>
<dbReference type="InterPro" id="IPR050342">
    <property type="entry name" value="HMGB"/>
</dbReference>
<dbReference type="Proteomes" id="UP000314983">
    <property type="component" value="Chromosome 14"/>
</dbReference>
<dbReference type="AlphaFoldDB" id="A0A4W4DXH7"/>
<dbReference type="InterPro" id="IPR009071">
    <property type="entry name" value="HMG_box_dom"/>
</dbReference>
<dbReference type="InterPro" id="IPR036910">
    <property type="entry name" value="HMG_box_dom_sf"/>
</dbReference>
<dbReference type="CDD" id="cd21987">
    <property type="entry name" value="HMG-box_TFAM_rpt2"/>
    <property type="match status" value="1"/>
</dbReference>
<keyword evidence="5" id="KW-0805">Transcription regulation</keyword>
<evidence type="ECO:0000256" key="5">
    <source>
        <dbReference type="ARBA" id="ARBA00023015"/>
    </source>
</evidence>
<evidence type="ECO:0000256" key="14">
    <source>
        <dbReference type="PROSITE-ProRule" id="PRU00267"/>
    </source>
</evidence>
<evidence type="ECO:0000259" key="18">
    <source>
        <dbReference type="PROSITE" id="PS50118"/>
    </source>
</evidence>
<evidence type="ECO:0000256" key="10">
    <source>
        <dbReference type="ARBA" id="ARBA00023271"/>
    </source>
</evidence>
<reference evidence="20" key="2">
    <citation type="journal article" date="2017" name="Sci. Adv.">
        <title>A tail of two voltages: Proteomic comparison of the three electric organs of the electric eel.</title>
        <authorList>
            <person name="Traeger L.L."/>
            <person name="Sabat G."/>
            <person name="Barrett-Wilt G.A."/>
            <person name="Wells G.B."/>
            <person name="Sussman M.R."/>
        </authorList>
    </citation>
    <scope>NUCLEOTIDE SEQUENCE [LARGE SCALE GENOMIC DNA]</scope>
</reference>
<feature type="compositionally biased region" description="Basic and acidic residues" evidence="16">
    <location>
        <begin position="228"/>
        <end position="241"/>
    </location>
</feature>
<proteinExistence type="predicted"/>
<keyword evidence="3" id="KW-0677">Repeat</keyword>
<dbReference type="GO" id="GO:0042645">
    <property type="term" value="C:mitochondrial nucleoid"/>
    <property type="evidence" value="ECO:0007669"/>
    <property type="project" value="UniProtKB-SubCell"/>
</dbReference>
<dbReference type="Gene3D" id="1.10.30.10">
    <property type="entry name" value="High mobility group box domain"/>
    <property type="match status" value="2"/>
</dbReference>
<keyword evidence="20" id="KW-1185">Reference proteome</keyword>
<comment type="subcellular location">
    <subcellularLocation>
        <location evidence="1">Mitochondrion matrix</location>
        <location evidence="1">Mitochondrion nucleoid</location>
    </subcellularLocation>
</comment>
<evidence type="ECO:0000256" key="12">
    <source>
        <dbReference type="ARBA" id="ARBA00045216"/>
    </source>
</evidence>
<feature type="region of interest" description="Disordered" evidence="16">
    <location>
        <begin position="228"/>
        <end position="276"/>
    </location>
</feature>
<comment type="subunit">
    <text evidence="13">Monomer; binds DNA as a monomer. Homodimer. Component of the mitochondrial transcription initiation complex, composed at least of TFB2M, TFAM and POLRMT. In this complex TFAM recruits POLRMT to the promoter whereas TFB2M induces structural changes in POLRMT to enable promoter opening and trapping of the DNA non-template strand. Upon metabolic stress, forms a complex composed of FOXO3, SIRT3, TFAM and POLRMT. Interacts with TFB1M and TFB2M. Interacts with CLPX; this enhances DNA-binding.</text>
</comment>
<dbReference type="SMART" id="SM00398">
    <property type="entry name" value="HMG"/>
    <property type="match status" value="2"/>
</dbReference>
<accession>A0A4W4DXH7</accession>
<evidence type="ECO:0000256" key="13">
    <source>
        <dbReference type="ARBA" id="ARBA00046467"/>
    </source>
</evidence>
<evidence type="ECO:0000256" key="6">
    <source>
        <dbReference type="ARBA" id="ARBA00023125"/>
    </source>
</evidence>
<reference evidence="20" key="1">
    <citation type="journal article" date="2014" name="Science">
        <title>Nonhuman genetics. Genomic basis for the convergent evolution of electric organs.</title>
        <authorList>
            <person name="Gallant J.R."/>
            <person name="Traeger L.L."/>
            <person name="Volkening J.D."/>
            <person name="Moffett H."/>
            <person name="Chen P.H."/>
            <person name="Novina C.D."/>
            <person name="Phillips G.N.Jr."/>
            <person name="Anand R."/>
            <person name="Wells G.B."/>
            <person name="Pinch M."/>
            <person name="Guth R."/>
            <person name="Unguez G.A."/>
            <person name="Albert J.S."/>
            <person name="Zakon H.H."/>
            <person name="Samanta M.P."/>
            <person name="Sussman M.R."/>
        </authorList>
    </citation>
    <scope>NUCLEOTIDE SEQUENCE [LARGE SCALE GENOMIC DNA]</scope>
</reference>
<keyword evidence="14" id="KW-0539">Nucleus</keyword>
<dbReference type="PANTHER" id="PTHR48112:SF36">
    <property type="entry name" value="TRANSCRIPTION FACTOR A, MITOCHONDRIAL"/>
    <property type="match status" value="1"/>
</dbReference>
<evidence type="ECO:0000256" key="8">
    <source>
        <dbReference type="ARBA" id="ARBA00023159"/>
    </source>
</evidence>
<feature type="compositionally biased region" description="Basic and acidic residues" evidence="16">
    <location>
        <begin position="248"/>
        <end position="260"/>
    </location>
</feature>
<keyword evidence="4" id="KW-0809">Transit peptide</keyword>
<gene>
    <name evidence="19" type="primary">TFAM</name>
</gene>
<reference evidence="19" key="5">
    <citation type="submission" date="2025-09" db="UniProtKB">
        <authorList>
            <consortium name="Ensembl"/>
        </authorList>
    </citation>
    <scope>IDENTIFICATION</scope>
</reference>
<keyword evidence="6 14" id="KW-0238">DNA-binding</keyword>
<dbReference type="SUPFAM" id="SSF47095">
    <property type="entry name" value="HMG-box"/>
    <property type="match status" value="2"/>
</dbReference>
<dbReference type="GeneTree" id="ENSGT00440000039001"/>
<evidence type="ECO:0000256" key="3">
    <source>
        <dbReference type="ARBA" id="ARBA00022737"/>
    </source>
</evidence>
<reference evidence="19" key="3">
    <citation type="submission" date="2020-05" db="EMBL/GenBank/DDBJ databases">
        <title>Electrophorus electricus (electric eel) genome, fEleEle1, primary haplotype.</title>
        <authorList>
            <person name="Myers G."/>
            <person name="Meyer A."/>
            <person name="Fedrigo O."/>
            <person name="Formenti G."/>
            <person name="Rhie A."/>
            <person name="Tracey A."/>
            <person name="Sims Y."/>
            <person name="Jarvis E.D."/>
        </authorList>
    </citation>
    <scope>NUCLEOTIDE SEQUENCE [LARGE SCALE GENOMIC DNA]</scope>
</reference>
<evidence type="ECO:0000256" key="7">
    <source>
        <dbReference type="ARBA" id="ARBA00023128"/>
    </source>
</evidence>
<keyword evidence="17" id="KW-0732">Signal</keyword>
<feature type="domain" description="HMG box" evidence="18">
    <location>
        <begin position="151"/>
        <end position="215"/>
    </location>
</feature>